<dbReference type="EMBL" id="SGWZ01000007">
    <property type="protein sequence ID" value="RZS64995.1"/>
    <property type="molecule type" value="Genomic_DNA"/>
</dbReference>
<dbReference type="InterPro" id="IPR004568">
    <property type="entry name" value="Ppantetheine-prot_Trfase_dom"/>
</dbReference>
<dbReference type="HAMAP" id="MF_00101">
    <property type="entry name" value="AcpS"/>
    <property type="match status" value="1"/>
</dbReference>
<dbReference type="Pfam" id="PF01648">
    <property type="entry name" value="ACPS"/>
    <property type="match status" value="1"/>
</dbReference>
<dbReference type="InterPro" id="IPR002582">
    <property type="entry name" value="ACPS"/>
</dbReference>
<comment type="subcellular location">
    <subcellularLocation>
        <location evidence="8">Cytoplasm</location>
    </subcellularLocation>
</comment>
<comment type="cofactor">
    <cofactor evidence="8">
        <name>Mg(2+)</name>
        <dbReference type="ChEBI" id="CHEBI:18420"/>
    </cofactor>
</comment>
<evidence type="ECO:0000313" key="13">
    <source>
        <dbReference type="Proteomes" id="UP000292039"/>
    </source>
</evidence>
<reference evidence="11 13" key="2">
    <citation type="submission" date="2019-02" db="EMBL/GenBank/DDBJ databases">
        <title>Genomic Encyclopedia of Type Strains, Phase IV (KMG-IV): sequencing the most valuable type-strain genomes for metagenomic binning, comparative biology and taxonomic classification.</title>
        <authorList>
            <person name="Goeker M."/>
        </authorList>
    </citation>
    <scope>NUCLEOTIDE SEQUENCE [LARGE SCALE GENOMIC DNA]</scope>
    <source>
        <strain evidence="11 13">DSM 16618</strain>
    </source>
</reference>
<keyword evidence="12" id="KW-1185">Reference proteome</keyword>
<evidence type="ECO:0000256" key="3">
    <source>
        <dbReference type="ARBA" id="ARBA00022723"/>
    </source>
</evidence>
<comment type="caution">
    <text evidence="10">The sequence shown here is derived from an EMBL/GenBank/DDBJ whole genome shotgun (WGS) entry which is preliminary data.</text>
</comment>
<evidence type="ECO:0000313" key="11">
    <source>
        <dbReference type="EMBL" id="RZS64995.1"/>
    </source>
</evidence>
<feature type="binding site" evidence="8">
    <location>
        <position position="25"/>
    </location>
    <ligand>
        <name>Mg(2+)</name>
        <dbReference type="ChEBI" id="CHEBI:18420"/>
    </ligand>
</feature>
<comment type="function">
    <text evidence="8">Transfers the 4'-phosphopantetheine moiety from coenzyme A to a Ser of acyl-carrier-protein.</text>
</comment>
<protein>
    <recommendedName>
        <fullName evidence="8">Holo-[acyl-carrier-protein] synthase</fullName>
        <shortName evidence="8">Holo-ACP synthase</shortName>
        <ecNumber evidence="8">2.7.8.7</ecNumber>
    </recommendedName>
    <alternativeName>
        <fullName evidence="8">4'-phosphopantetheinyl transferase AcpS</fullName>
    </alternativeName>
</protein>
<evidence type="ECO:0000256" key="7">
    <source>
        <dbReference type="ARBA" id="ARBA00023160"/>
    </source>
</evidence>
<keyword evidence="7 8" id="KW-0275">Fatty acid biosynthesis</keyword>
<evidence type="ECO:0000256" key="8">
    <source>
        <dbReference type="HAMAP-Rule" id="MF_00101"/>
    </source>
</evidence>
<organism evidence="10 12">
    <name type="scientific">Kerstersia gyiorum</name>
    <dbReference type="NCBI Taxonomy" id="206506"/>
    <lineage>
        <taxon>Bacteria</taxon>
        <taxon>Pseudomonadati</taxon>
        <taxon>Pseudomonadota</taxon>
        <taxon>Betaproteobacteria</taxon>
        <taxon>Burkholderiales</taxon>
        <taxon>Alcaligenaceae</taxon>
        <taxon>Kerstersia</taxon>
    </lineage>
</organism>
<evidence type="ECO:0000259" key="9">
    <source>
        <dbReference type="Pfam" id="PF01648"/>
    </source>
</evidence>
<dbReference type="STRING" id="206506.AAV32_08050"/>
<name>A0A171KSQ2_9BURK</name>
<reference evidence="10 12" key="1">
    <citation type="submission" date="2015-04" db="EMBL/GenBank/DDBJ databases">
        <title>Genome sequence of Kerstersia gyiorum CG1.</title>
        <authorList>
            <person name="Greninger A.L."/>
            <person name="Kozyreva V."/>
            <person name="Chaturvedi V."/>
        </authorList>
    </citation>
    <scope>NUCLEOTIDE SEQUENCE [LARGE SCALE GENOMIC DNA]</scope>
    <source>
        <strain evidence="10 12">CG1</strain>
    </source>
</reference>
<keyword evidence="5 8" id="KW-0460">Magnesium</keyword>
<evidence type="ECO:0000256" key="6">
    <source>
        <dbReference type="ARBA" id="ARBA00023098"/>
    </source>
</evidence>
<gene>
    <name evidence="8" type="primary">acpS</name>
    <name evidence="10" type="ORF">AAV32_08050</name>
    <name evidence="11" type="ORF">EV679_3349</name>
</gene>
<dbReference type="Proteomes" id="UP000078084">
    <property type="component" value="Unassembled WGS sequence"/>
</dbReference>
<accession>A0A171KSQ2</accession>
<sequence>MDNHVTSQPVGTDQIPGAIAGMGMDLLRIPRLEQTMARRGERFAQKILGPDEWLVYQRRKARDPRRGLRYLATRFCAKEAFSKAVGLGMRHPMWWNRMQTLNQRSGRPEVVLAGELLEWYVARFGAAHISLTDETDLAAATVIVEKKV</sequence>
<evidence type="ECO:0000313" key="10">
    <source>
        <dbReference type="EMBL" id="KKO71919.1"/>
    </source>
</evidence>
<keyword evidence="2 8" id="KW-0808">Transferase</keyword>
<keyword evidence="8" id="KW-0963">Cytoplasm</keyword>
<keyword evidence="4 8" id="KW-0276">Fatty acid metabolism</keyword>
<dbReference type="InterPro" id="IPR037143">
    <property type="entry name" value="4-PPantetheinyl_Trfase_dom_sf"/>
</dbReference>
<dbReference type="EMBL" id="LBNE01000004">
    <property type="protein sequence ID" value="KKO71919.1"/>
    <property type="molecule type" value="Genomic_DNA"/>
</dbReference>
<dbReference type="GO" id="GO:0005737">
    <property type="term" value="C:cytoplasm"/>
    <property type="evidence" value="ECO:0007669"/>
    <property type="project" value="UniProtKB-SubCell"/>
</dbReference>
<dbReference type="OrthoDB" id="517356at2"/>
<feature type="binding site" evidence="8">
    <location>
        <position position="79"/>
    </location>
    <ligand>
        <name>Mg(2+)</name>
        <dbReference type="ChEBI" id="CHEBI:18420"/>
    </ligand>
</feature>
<evidence type="ECO:0000256" key="2">
    <source>
        <dbReference type="ARBA" id="ARBA00022679"/>
    </source>
</evidence>
<dbReference type="SUPFAM" id="SSF56214">
    <property type="entry name" value="4'-phosphopantetheinyl transferase"/>
    <property type="match status" value="1"/>
</dbReference>
<evidence type="ECO:0000313" key="12">
    <source>
        <dbReference type="Proteomes" id="UP000078084"/>
    </source>
</evidence>
<dbReference type="PATRIC" id="fig|206506.3.peg.1722"/>
<dbReference type="GO" id="GO:0008897">
    <property type="term" value="F:holo-[acyl-carrier-protein] synthase activity"/>
    <property type="evidence" value="ECO:0007669"/>
    <property type="project" value="UniProtKB-UniRule"/>
</dbReference>
<dbReference type="InterPro" id="IPR008278">
    <property type="entry name" value="4-PPantetheinyl_Trfase_dom"/>
</dbReference>
<evidence type="ECO:0000256" key="1">
    <source>
        <dbReference type="ARBA" id="ARBA00022516"/>
    </source>
</evidence>
<dbReference type="GO" id="GO:0000287">
    <property type="term" value="F:magnesium ion binding"/>
    <property type="evidence" value="ECO:0007669"/>
    <property type="project" value="UniProtKB-UniRule"/>
</dbReference>
<comment type="similarity">
    <text evidence="8">Belongs to the P-Pant transferase superfamily. AcpS family.</text>
</comment>
<keyword evidence="3 8" id="KW-0479">Metal-binding</keyword>
<dbReference type="GeneID" id="99727116"/>
<comment type="catalytic activity">
    <reaction evidence="8">
        <text>apo-[ACP] + CoA = holo-[ACP] + adenosine 3',5'-bisphosphate + H(+)</text>
        <dbReference type="Rhea" id="RHEA:12068"/>
        <dbReference type="Rhea" id="RHEA-COMP:9685"/>
        <dbReference type="Rhea" id="RHEA-COMP:9690"/>
        <dbReference type="ChEBI" id="CHEBI:15378"/>
        <dbReference type="ChEBI" id="CHEBI:29999"/>
        <dbReference type="ChEBI" id="CHEBI:57287"/>
        <dbReference type="ChEBI" id="CHEBI:58343"/>
        <dbReference type="ChEBI" id="CHEBI:64479"/>
        <dbReference type="EC" id="2.7.8.7"/>
    </reaction>
</comment>
<dbReference type="NCBIfam" id="TIGR00516">
    <property type="entry name" value="acpS"/>
    <property type="match status" value="1"/>
</dbReference>
<feature type="domain" description="4'-phosphopantetheinyl transferase" evidence="9">
    <location>
        <begin position="22"/>
        <end position="121"/>
    </location>
</feature>
<dbReference type="GO" id="GO:0006633">
    <property type="term" value="P:fatty acid biosynthetic process"/>
    <property type="evidence" value="ECO:0007669"/>
    <property type="project" value="UniProtKB-UniRule"/>
</dbReference>
<evidence type="ECO:0000256" key="4">
    <source>
        <dbReference type="ARBA" id="ARBA00022832"/>
    </source>
</evidence>
<dbReference type="NCBIfam" id="TIGR00556">
    <property type="entry name" value="pantethn_trn"/>
    <property type="match status" value="1"/>
</dbReference>
<dbReference type="Proteomes" id="UP000292039">
    <property type="component" value="Unassembled WGS sequence"/>
</dbReference>
<keyword evidence="1 8" id="KW-0444">Lipid biosynthesis</keyword>
<proteinExistence type="inferred from homology"/>
<dbReference type="RefSeq" id="WP_068370196.1">
    <property type="nucleotide sequence ID" value="NZ_CBCSEB010000005.1"/>
</dbReference>
<dbReference type="EC" id="2.7.8.7" evidence="8"/>
<dbReference type="Gene3D" id="3.90.470.20">
    <property type="entry name" value="4'-phosphopantetheinyl transferase domain"/>
    <property type="match status" value="1"/>
</dbReference>
<keyword evidence="6 8" id="KW-0443">Lipid metabolism</keyword>
<dbReference type="AlphaFoldDB" id="A0A171KSQ2"/>
<evidence type="ECO:0000256" key="5">
    <source>
        <dbReference type="ARBA" id="ARBA00022842"/>
    </source>
</evidence>